<feature type="signal peptide" evidence="1">
    <location>
        <begin position="1"/>
        <end position="24"/>
    </location>
</feature>
<dbReference type="AlphaFoldDB" id="A0A2L1GQN2"/>
<protein>
    <submittedName>
        <fullName evidence="2">Uncharacterized protein</fullName>
    </submittedName>
</protein>
<dbReference type="OrthoDB" id="8585774at2"/>
<dbReference type="Proteomes" id="UP000239867">
    <property type="component" value="Chromosome"/>
</dbReference>
<gene>
    <name evidence="2" type="ORF">CAY53_11130</name>
</gene>
<proteinExistence type="predicted"/>
<keyword evidence="3" id="KW-1185">Reference proteome</keyword>
<keyword evidence="1" id="KW-0732">Signal</keyword>
<dbReference type="InterPro" id="IPR058148">
    <property type="entry name" value="M949_RS01915-like_dom"/>
</dbReference>
<feature type="chain" id="PRO_5014843699" evidence="1">
    <location>
        <begin position="25"/>
        <end position="207"/>
    </location>
</feature>
<evidence type="ECO:0000256" key="1">
    <source>
        <dbReference type="SAM" id="SignalP"/>
    </source>
</evidence>
<dbReference type="EMBL" id="CP021255">
    <property type="protein sequence ID" value="AVD71956.1"/>
    <property type="molecule type" value="Genomic_DNA"/>
</dbReference>
<dbReference type="PROSITE" id="PS51257">
    <property type="entry name" value="PROKAR_LIPOPROTEIN"/>
    <property type="match status" value="1"/>
</dbReference>
<dbReference type="KEGG" id="deo:CAY53_11130"/>
<evidence type="ECO:0000313" key="3">
    <source>
        <dbReference type="Proteomes" id="UP000239867"/>
    </source>
</evidence>
<name>A0A2L1GQN2_9BACT</name>
<organism evidence="2 3">
    <name type="scientific">Desulfobulbus oralis</name>
    <dbReference type="NCBI Taxonomy" id="1986146"/>
    <lineage>
        <taxon>Bacteria</taxon>
        <taxon>Pseudomonadati</taxon>
        <taxon>Thermodesulfobacteriota</taxon>
        <taxon>Desulfobulbia</taxon>
        <taxon>Desulfobulbales</taxon>
        <taxon>Desulfobulbaceae</taxon>
        <taxon>Desulfobulbus</taxon>
    </lineage>
</organism>
<dbReference type="RefSeq" id="WP_104937165.1">
    <property type="nucleotide sequence ID" value="NZ_CP021255.1"/>
</dbReference>
<dbReference type="NCBIfam" id="NF046077">
    <property type="entry name" value="LPS_M949_RS01915"/>
    <property type="match status" value="1"/>
</dbReference>
<reference evidence="2 3" key="1">
    <citation type="journal article" date="2018" name="MBio">
        <title>Insights into the evolution of host association through the isolation and characterization of a novel human periodontal pathobiont, Desulfobulbus oralis.</title>
        <authorList>
            <person name="Cross K.L."/>
            <person name="Chirania P."/>
            <person name="Xiong W."/>
            <person name="Beall C.J."/>
            <person name="Elkins J.G."/>
            <person name="Giannone R.J."/>
            <person name="Griffen A.L."/>
            <person name="Guss A.M."/>
            <person name="Hettich R.L."/>
            <person name="Joshi S.S."/>
            <person name="Mokrzan E.M."/>
            <person name="Martin R.K."/>
            <person name="Zhulin I.B."/>
            <person name="Leys E.J."/>
            <person name="Podar M."/>
        </authorList>
    </citation>
    <scope>NUCLEOTIDE SEQUENCE [LARGE SCALE GENOMIC DNA]</scope>
    <source>
        <strain evidence="2 3">ORNL</strain>
    </source>
</reference>
<accession>A0A2L1GQN2</accession>
<evidence type="ECO:0000313" key="2">
    <source>
        <dbReference type="EMBL" id="AVD71956.1"/>
    </source>
</evidence>
<sequence length="207" mass="23281">MQKKMLFLTFALGACCALPSVAPAAPGAKGEIVKTLEFTDQNGQNSVVLRLTGEFARPEDRPESDANRAEHSRELFAECFVEKDGQQKQAWRVYDFIHGCPFQLRLGFFPDLAAVTDLDRDGISEVWLPYYGACQSDITPPGMKIIMYEGGQKHAVRGEAHHPEVPDSGRYQADAAFKKAPQSFRRYADELWQKMLKAESQLDYNTM</sequence>